<dbReference type="EMBL" id="CALOZG010000025">
    <property type="protein sequence ID" value="CAH4032017.1"/>
    <property type="molecule type" value="Genomic_DNA"/>
</dbReference>
<evidence type="ECO:0000313" key="2">
    <source>
        <dbReference type="Proteomes" id="UP001152562"/>
    </source>
</evidence>
<reference evidence="1" key="1">
    <citation type="submission" date="2022-05" db="EMBL/GenBank/DDBJ databases">
        <authorList>
            <person name="Okamura Y."/>
        </authorList>
    </citation>
    <scope>NUCLEOTIDE SEQUENCE</scope>
</reference>
<protein>
    <submittedName>
        <fullName evidence="1">Uncharacterized protein</fullName>
    </submittedName>
</protein>
<organism evidence="1 2">
    <name type="scientific">Pieris brassicae</name>
    <name type="common">White butterfly</name>
    <name type="synonym">Large white butterfly</name>
    <dbReference type="NCBI Taxonomy" id="7116"/>
    <lineage>
        <taxon>Eukaryota</taxon>
        <taxon>Metazoa</taxon>
        <taxon>Ecdysozoa</taxon>
        <taxon>Arthropoda</taxon>
        <taxon>Hexapoda</taxon>
        <taxon>Insecta</taxon>
        <taxon>Pterygota</taxon>
        <taxon>Neoptera</taxon>
        <taxon>Endopterygota</taxon>
        <taxon>Lepidoptera</taxon>
        <taxon>Glossata</taxon>
        <taxon>Ditrysia</taxon>
        <taxon>Papilionoidea</taxon>
        <taxon>Pieridae</taxon>
        <taxon>Pierinae</taxon>
        <taxon>Pieris</taxon>
    </lineage>
</organism>
<dbReference type="Proteomes" id="UP001152562">
    <property type="component" value="Unassembled WGS sequence"/>
</dbReference>
<name>A0A9P0TJU8_PIEBR</name>
<dbReference type="AlphaFoldDB" id="A0A9P0TJU8"/>
<accession>A0A9P0TJU8</accession>
<evidence type="ECO:0000313" key="1">
    <source>
        <dbReference type="EMBL" id="CAH4032017.1"/>
    </source>
</evidence>
<comment type="caution">
    <text evidence="1">The sequence shown here is derived from an EMBL/GenBank/DDBJ whole genome shotgun (WGS) entry which is preliminary data.</text>
</comment>
<proteinExistence type="predicted"/>
<gene>
    <name evidence="1" type="ORF">PIBRA_LOCUS8461</name>
</gene>
<keyword evidence="2" id="KW-1185">Reference proteome</keyword>
<sequence length="73" mass="8107">MEAVTRITIETRMLASTNRLSSPLCSPNLPPPIGALSAERAPFTLHVRKRIHYAELLQVRGAQEVREHSGYPA</sequence>